<feature type="domain" description="N-acetyltransferase" evidence="3">
    <location>
        <begin position="125"/>
        <end position="263"/>
    </location>
</feature>
<evidence type="ECO:0000259" key="3">
    <source>
        <dbReference type="PROSITE" id="PS51186"/>
    </source>
</evidence>
<gene>
    <name evidence="4" type="ORF">SAMN03080606_03659</name>
</gene>
<protein>
    <submittedName>
        <fullName evidence="4">Spore maturation protein CgeE</fullName>
    </submittedName>
</protein>
<dbReference type="PANTHER" id="PTHR43420:SF44">
    <property type="entry name" value="ACETYLTRANSFERASE YPEA"/>
    <property type="match status" value="1"/>
</dbReference>
<dbReference type="Gene3D" id="3.40.630.30">
    <property type="match status" value="1"/>
</dbReference>
<dbReference type="STRING" id="1120976.SAMN03080606_03659"/>
<evidence type="ECO:0000313" key="5">
    <source>
        <dbReference type="Proteomes" id="UP000198636"/>
    </source>
</evidence>
<dbReference type="PROSITE" id="PS51186">
    <property type="entry name" value="GNAT"/>
    <property type="match status" value="1"/>
</dbReference>
<keyword evidence="5" id="KW-1185">Reference proteome</keyword>
<dbReference type="GO" id="GO:0016747">
    <property type="term" value="F:acyltransferase activity, transferring groups other than amino-acyl groups"/>
    <property type="evidence" value="ECO:0007669"/>
    <property type="project" value="InterPro"/>
</dbReference>
<organism evidence="4 5">
    <name type="scientific">Alkaliphilus peptidifermentans DSM 18978</name>
    <dbReference type="NCBI Taxonomy" id="1120976"/>
    <lineage>
        <taxon>Bacteria</taxon>
        <taxon>Bacillati</taxon>
        <taxon>Bacillota</taxon>
        <taxon>Clostridia</taxon>
        <taxon>Peptostreptococcales</taxon>
        <taxon>Natronincolaceae</taxon>
        <taxon>Alkaliphilus</taxon>
    </lineage>
</organism>
<dbReference type="AlphaFoldDB" id="A0A1G5KR66"/>
<evidence type="ECO:0000313" key="4">
    <source>
        <dbReference type="EMBL" id="SCZ02429.1"/>
    </source>
</evidence>
<sequence>MFSRLIDTEIEYIKKFTENHENKDSIKFFDDKLPNMYTHNFTFIKNSVCENDIKRIINEELENRCSGNKDFLRIEFNGTFSEDFIKGLPITPEVSIYDYMWIEPQMGNYLSVNEGCIVKKAISEKVLKDGIEVDILANQSGMGTEFAAKRIFRKAEVYTNPNSGLNFYVCYTSNIPIGNCELMVNNKVAKIEDFDILEEYQRKGYGTTVVKHLLKEAKGNGVEHVYLITDGEDTAKEMYKKCGFRKVGEKTELFFDLINHCKL</sequence>
<dbReference type="InterPro" id="IPR000182">
    <property type="entry name" value="GNAT_dom"/>
</dbReference>
<keyword evidence="2" id="KW-0012">Acyltransferase</keyword>
<dbReference type="EMBL" id="FMUS01000029">
    <property type="protein sequence ID" value="SCZ02429.1"/>
    <property type="molecule type" value="Genomic_DNA"/>
</dbReference>
<dbReference type="OrthoDB" id="2463977at2"/>
<dbReference type="CDD" id="cd04301">
    <property type="entry name" value="NAT_SF"/>
    <property type="match status" value="1"/>
</dbReference>
<dbReference type="Pfam" id="PF00583">
    <property type="entry name" value="Acetyltransf_1"/>
    <property type="match status" value="1"/>
</dbReference>
<accession>A0A1G5KR66</accession>
<reference evidence="4 5" key="1">
    <citation type="submission" date="2016-10" db="EMBL/GenBank/DDBJ databases">
        <authorList>
            <person name="de Groot N.N."/>
        </authorList>
    </citation>
    <scope>NUCLEOTIDE SEQUENCE [LARGE SCALE GENOMIC DNA]</scope>
    <source>
        <strain evidence="4 5">DSM 18978</strain>
    </source>
</reference>
<dbReference type="PANTHER" id="PTHR43420">
    <property type="entry name" value="ACETYLTRANSFERASE"/>
    <property type="match status" value="1"/>
</dbReference>
<dbReference type="RefSeq" id="WP_091546481.1">
    <property type="nucleotide sequence ID" value="NZ_FMUS01000029.1"/>
</dbReference>
<keyword evidence="1" id="KW-0808">Transferase</keyword>
<dbReference type="Proteomes" id="UP000198636">
    <property type="component" value="Unassembled WGS sequence"/>
</dbReference>
<proteinExistence type="predicted"/>
<dbReference type="InterPro" id="IPR016181">
    <property type="entry name" value="Acyl_CoA_acyltransferase"/>
</dbReference>
<dbReference type="SUPFAM" id="SSF55729">
    <property type="entry name" value="Acyl-CoA N-acyltransferases (Nat)"/>
    <property type="match status" value="1"/>
</dbReference>
<evidence type="ECO:0000256" key="2">
    <source>
        <dbReference type="ARBA" id="ARBA00023315"/>
    </source>
</evidence>
<name>A0A1G5KR66_9FIRM</name>
<dbReference type="InterPro" id="IPR050680">
    <property type="entry name" value="YpeA/RimI_acetyltransf"/>
</dbReference>
<evidence type="ECO:0000256" key="1">
    <source>
        <dbReference type="ARBA" id="ARBA00022679"/>
    </source>
</evidence>